<dbReference type="RefSeq" id="XP_025467756.1">
    <property type="nucleotide sequence ID" value="XM_025611666.1"/>
</dbReference>
<evidence type="ECO:0000313" key="2">
    <source>
        <dbReference type="Proteomes" id="UP000246702"/>
    </source>
</evidence>
<sequence length="217" mass="26299">MRILVQTLTHLVPSNTSPDITKKTEPYTAKLLSMLNLICKFIWNSGFQPGVQRWYTYGDEFGYNNRMCFFLLDVGDEDEEKVPIQCYEWDGEVFTSNPTLLESHEIQSELNEIPFTPRPFTQEEREAREKTPVQRIVRRRLRKAQFIPLEELEYMRDHPEEMEWLERKVKPRFWGKFLEQLEGIERLRAEEDEQRRLRREWEEAVEREERVKRNLEG</sequence>
<protein>
    <submittedName>
        <fullName evidence="1">Uncharacterized protein</fullName>
    </submittedName>
</protein>
<reference evidence="1 2" key="1">
    <citation type="submission" date="2016-12" db="EMBL/GenBank/DDBJ databases">
        <title>The genomes of Aspergillus section Nigri reveals drivers in fungal speciation.</title>
        <authorList>
            <consortium name="DOE Joint Genome Institute"/>
            <person name="Vesth T.C."/>
            <person name="Nybo J."/>
            <person name="Theobald S."/>
            <person name="Brandl J."/>
            <person name="Frisvad J.C."/>
            <person name="Nielsen K.F."/>
            <person name="Lyhne E.K."/>
            <person name="Kogle M.E."/>
            <person name="Kuo A."/>
            <person name="Riley R."/>
            <person name="Clum A."/>
            <person name="Nolan M."/>
            <person name="Lipzen A."/>
            <person name="Salamov A."/>
            <person name="Henrissat B."/>
            <person name="Wiebenga A."/>
            <person name="De Vries R.P."/>
            <person name="Grigoriev I.V."/>
            <person name="Mortensen U.H."/>
            <person name="Andersen M.R."/>
            <person name="Baker S.E."/>
        </authorList>
    </citation>
    <scope>NUCLEOTIDE SEQUENCE [LARGE SCALE GENOMIC DNA]</scope>
    <source>
        <strain evidence="1 2">CBS 115572</strain>
    </source>
</reference>
<evidence type="ECO:0000313" key="1">
    <source>
        <dbReference type="EMBL" id="PWY87973.1"/>
    </source>
</evidence>
<name>A0A317WNM3_9EURO</name>
<keyword evidence="2" id="KW-1185">Reference proteome</keyword>
<dbReference type="OrthoDB" id="4379079at2759"/>
<accession>A0A317WNM3</accession>
<dbReference type="Proteomes" id="UP000246702">
    <property type="component" value="Unassembled WGS sequence"/>
</dbReference>
<organism evidence="1 2">
    <name type="scientific">Aspergillus sclerotioniger CBS 115572</name>
    <dbReference type="NCBI Taxonomy" id="1450535"/>
    <lineage>
        <taxon>Eukaryota</taxon>
        <taxon>Fungi</taxon>
        <taxon>Dikarya</taxon>
        <taxon>Ascomycota</taxon>
        <taxon>Pezizomycotina</taxon>
        <taxon>Eurotiomycetes</taxon>
        <taxon>Eurotiomycetidae</taxon>
        <taxon>Eurotiales</taxon>
        <taxon>Aspergillaceae</taxon>
        <taxon>Aspergillus</taxon>
        <taxon>Aspergillus subgen. Circumdati</taxon>
    </lineage>
</organism>
<dbReference type="AlphaFoldDB" id="A0A317WNM3"/>
<proteinExistence type="predicted"/>
<dbReference type="EMBL" id="MSFK01000013">
    <property type="protein sequence ID" value="PWY87973.1"/>
    <property type="molecule type" value="Genomic_DNA"/>
</dbReference>
<gene>
    <name evidence="1" type="ORF">BO94DRAFT_534977</name>
</gene>
<dbReference type="GeneID" id="37113809"/>
<comment type="caution">
    <text evidence="1">The sequence shown here is derived from an EMBL/GenBank/DDBJ whole genome shotgun (WGS) entry which is preliminary data.</text>
</comment>